<dbReference type="AlphaFoldDB" id="A0A0J8UGG7"/>
<dbReference type="PANTHER" id="PTHR31009">
    <property type="entry name" value="S-ADENOSYL-L-METHIONINE:CARBOXYL METHYLTRANSFERASE FAMILY PROTEIN"/>
    <property type="match status" value="1"/>
</dbReference>
<dbReference type="Pfam" id="PF03492">
    <property type="entry name" value="Methyltransf_7"/>
    <property type="match status" value="1"/>
</dbReference>
<evidence type="ECO:0000256" key="2">
    <source>
        <dbReference type="ARBA" id="ARBA00022842"/>
    </source>
</evidence>
<dbReference type="SUPFAM" id="SSF53335">
    <property type="entry name" value="S-adenosyl-L-methionine-dependent methyltransferases"/>
    <property type="match status" value="1"/>
</dbReference>
<comment type="caution">
    <text evidence="3">The sequence shown here is derived from an EMBL/GenBank/DDBJ whole genome shotgun (WGS) entry which is preliminary data.</text>
</comment>
<dbReference type="InterPro" id="IPR029063">
    <property type="entry name" value="SAM-dependent_MTases_sf"/>
</dbReference>
<dbReference type="InterPro" id="IPR005299">
    <property type="entry name" value="MeTrfase_7"/>
</dbReference>
<dbReference type="GO" id="GO:0008168">
    <property type="term" value="F:methyltransferase activity"/>
    <property type="evidence" value="ECO:0007669"/>
    <property type="project" value="UniProtKB-KW"/>
</dbReference>
<gene>
    <name evidence="3" type="ORF">ACT17_01110</name>
</gene>
<keyword evidence="3" id="KW-0489">Methyltransferase</keyword>
<protein>
    <submittedName>
        <fullName evidence="3">SAM-dependent methyltransferase</fullName>
    </submittedName>
</protein>
<reference evidence="3 4" key="1">
    <citation type="submission" date="2015-06" db="EMBL/GenBank/DDBJ databases">
        <title>Genome sequence of Mycobacterium conceptionense strain MLE.</title>
        <authorList>
            <person name="Greninger A.L."/>
            <person name="Cunningham G."/>
            <person name="Chiu C.Y."/>
            <person name="Miller S."/>
        </authorList>
    </citation>
    <scope>NUCLEOTIDE SEQUENCE [LARGE SCALE GENOMIC DNA]</scope>
    <source>
        <strain evidence="3 4">MLE</strain>
    </source>
</reference>
<dbReference type="Proteomes" id="UP000037594">
    <property type="component" value="Unassembled WGS sequence"/>
</dbReference>
<dbReference type="Gene3D" id="3.40.50.150">
    <property type="entry name" value="Vaccinia Virus protein VP39"/>
    <property type="match status" value="1"/>
</dbReference>
<keyword evidence="2" id="KW-0460">Magnesium</keyword>
<keyword evidence="1" id="KW-0479">Metal-binding</keyword>
<evidence type="ECO:0000313" key="4">
    <source>
        <dbReference type="Proteomes" id="UP000037594"/>
    </source>
</evidence>
<name>A0A0J8UGG7_9MYCO</name>
<keyword evidence="3" id="KW-0808">Transferase</keyword>
<organism evidence="3 4">
    <name type="scientific">Mycolicibacterium conceptionense</name>
    <dbReference type="NCBI Taxonomy" id="451644"/>
    <lineage>
        <taxon>Bacteria</taxon>
        <taxon>Bacillati</taxon>
        <taxon>Actinomycetota</taxon>
        <taxon>Actinomycetes</taxon>
        <taxon>Mycobacteriales</taxon>
        <taxon>Mycobacteriaceae</taxon>
        <taxon>Mycolicibacterium</taxon>
    </lineage>
</organism>
<dbReference type="EMBL" id="LFOD01000001">
    <property type="protein sequence ID" value="KMV20316.1"/>
    <property type="molecule type" value="Genomic_DNA"/>
</dbReference>
<accession>A0A0J8UGG7</accession>
<proteinExistence type="predicted"/>
<dbReference type="PATRIC" id="fig|451644.5.peg.222"/>
<evidence type="ECO:0000313" key="3">
    <source>
        <dbReference type="EMBL" id="KMV20316.1"/>
    </source>
</evidence>
<dbReference type="GO" id="GO:0032259">
    <property type="term" value="P:methylation"/>
    <property type="evidence" value="ECO:0007669"/>
    <property type="project" value="UniProtKB-KW"/>
</dbReference>
<sequence>MPGPRRTIPRPHVAGMSSAIKLLELAAHTVPIPTPPLPVVIADYGAGTAHNSMQPLNAAIAAVRSRTRSEHSILVTHTDVADNDFSTMFRILEEDPQSYRHRDPATFSSAIGRSFYSQILPSNSVHLGWSAWAVARLSKAPMPVADHVVAAYSNDERVRAAYARQAAHDWHEFIAFRGRELYPGGRLVVLTTALDEGGDVGYQPLFRAVVGALTELIASDVVTTDEATQMSLPITGRHAADFAAPFAPSGRFERLEIQHVELVDAEDRIFAAYRSDRDATAFGTRWADFLWFTAFADLGAAITGPPERLSVFYDRLHTSIAERLAADPEEMRIPIAAVVLEKRRPSR</sequence>
<evidence type="ECO:0000256" key="1">
    <source>
        <dbReference type="ARBA" id="ARBA00022723"/>
    </source>
</evidence>
<dbReference type="Gene3D" id="1.10.1200.270">
    <property type="entry name" value="Methyltransferase, alpha-helical capping domain"/>
    <property type="match status" value="1"/>
</dbReference>
<dbReference type="GO" id="GO:0046872">
    <property type="term" value="F:metal ion binding"/>
    <property type="evidence" value="ECO:0007669"/>
    <property type="project" value="UniProtKB-KW"/>
</dbReference>
<dbReference type="InterPro" id="IPR042086">
    <property type="entry name" value="MeTrfase_capping"/>
</dbReference>